<dbReference type="InterPro" id="IPR036278">
    <property type="entry name" value="Sialidase_sf"/>
</dbReference>
<dbReference type="EMBL" id="CP001681">
    <property type="protein sequence ID" value="ACU02724.1"/>
    <property type="molecule type" value="Genomic_DNA"/>
</dbReference>
<dbReference type="HOGENOM" id="CLU_647028_0_0_10"/>
<evidence type="ECO:0000313" key="1">
    <source>
        <dbReference type="EMBL" id="ACU02724.1"/>
    </source>
</evidence>
<reference evidence="1 2" key="1">
    <citation type="journal article" date="2009" name="Stand. Genomic Sci.">
        <title>Complete genome sequence of Pedobacter heparinus type strain (HIM 762-3).</title>
        <authorList>
            <person name="Han C."/>
            <person name="Spring S."/>
            <person name="Lapidus A."/>
            <person name="Del Rio T.G."/>
            <person name="Tice H."/>
            <person name="Copeland A."/>
            <person name="Cheng J.F."/>
            <person name="Lucas S."/>
            <person name="Chen F."/>
            <person name="Nolan M."/>
            <person name="Bruce D."/>
            <person name="Goodwin L."/>
            <person name="Pitluck S."/>
            <person name="Ivanova N."/>
            <person name="Mavromatis K."/>
            <person name="Mikhailova N."/>
            <person name="Pati A."/>
            <person name="Chen A."/>
            <person name="Palaniappan K."/>
            <person name="Land M."/>
            <person name="Hauser L."/>
            <person name="Chang Y.J."/>
            <person name="Jeffries C.C."/>
            <person name="Saunders E."/>
            <person name="Chertkov O."/>
            <person name="Brettin T."/>
            <person name="Goker M."/>
            <person name="Rohde M."/>
            <person name="Bristow J."/>
            <person name="Eisen J.A."/>
            <person name="Markowitz V."/>
            <person name="Hugenholtz P."/>
            <person name="Kyrpides N.C."/>
            <person name="Klenk H.P."/>
            <person name="Detter J.C."/>
        </authorList>
    </citation>
    <scope>NUCLEOTIDE SEQUENCE [LARGE SCALE GENOMIC DNA]</scope>
    <source>
        <strain evidence="2">ATCC 13125 / DSM 2366 / CIP 104194 / JCM 7457 / NBRC 12017 / NCIMB 9290 / NRRL B-14731 / HIM 762-3</strain>
    </source>
</reference>
<dbReference type="eggNOG" id="COG4409">
    <property type="taxonomic scope" value="Bacteria"/>
</dbReference>
<proteinExistence type="predicted"/>
<dbReference type="AlphaFoldDB" id="C6Y029"/>
<dbReference type="KEGG" id="phe:Phep_0500"/>
<dbReference type="SUPFAM" id="SSF50939">
    <property type="entry name" value="Sialidases"/>
    <property type="match status" value="1"/>
</dbReference>
<organism evidence="1 2">
    <name type="scientific">Pedobacter heparinus (strain ATCC 13125 / DSM 2366 / CIP 104194 / JCM 7457 / NBRC 12017 / NCIMB 9290 / NRRL B-14731 / HIM 762-3)</name>
    <dbReference type="NCBI Taxonomy" id="485917"/>
    <lineage>
        <taxon>Bacteria</taxon>
        <taxon>Pseudomonadati</taxon>
        <taxon>Bacteroidota</taxon>
        <taxon>Sphingobacteriia</taxon>
        <taxon>Sphingobacteriales</taxon>
        <taxon>Sphingobacteriaceae</taxon>
        <taxon>Pedobacter</taxon>
    </lineage>
</organism>
<evidence type="ECO:0000313" key="2">
    <source>
        <dbReference type="Proteomes" id="UP000000852"/>
    </source>
</evidence>
<sequence>MKGSIFLKFSFVHLSGVILFVFSYSMGYGQDAGREPRPLLDYKIQLDVVSSGYNGIDNWFHPHAGIVPKKGLNEVVLTMQKWLIGRSDVFFALSHLKSKDLGKTWSDPKEDTQTLGRVPMGTELEMGLSDFSPKWHKKTKKLLGTGHTIPYRDNHHAQNEKRYTAWSIYDTKDNSWSAWATLKLPDTNRFYNAGAGSTQRLDLPNGDILLPIYFKAKDVNVYSATVLRCKFDGKQLSYLAYGDVLSYHIGRGFTEPSLTFYKQNFYLTLRNDSAAYVAVSKDGLHYSKPKVWRFDNGEDVGSYNTQQHWVTHNNGLFLVYTRRSTDNENVVRHRAPLFIAEVDPERLVVIRESERILVPNKGAQLGNFGVVNVNKNETWITTSEGMSGRQPTKYGADGRVYVARIIWSKPNKNWDKY</sequence>
<evidence type="ECO:0008006" key="3">
    <source>
        <dbReference type="Google" id="ProtNLM"/>
    </source>
</evidence>
<keyword evidence="2" id="KW-1185">Reference proteome</keyword>
<gene>
    <name evidence="1" type="ordered locus">Phep_0500</name>
</gene>
<dbReference type="Gene3D" id="2.120.10.10">
    <property type="match status" value="1"/>
</dbReference>
<protein>
    <recommendedName>
        <fullName evidence="3">Sialidase</fullName>
    </recommendedName>
</protein>
<dbReference type="eggNOG" id="COG0412">
    <property type="taxonomic scope" value="Bacteria"/>
</dbReference>
<dbReference type="OrthoDB" id="833750at2"/>
<dbReference type="RefSeq" id="WP_012780677.1">
    <property type="nucleotide sequence ID" value="NC_013061.1"/>
</dbReference>
<accession>C6Y029</accession>
<name>C6Y029_PEDHD</name>
<dbReference type="Proteomes" id="UP000000852">
    <property type="component" value="Chromosome"/>
</dbReference>
<dbReference type="STRING" id="485917.Phep_0500"/>
<dbReference type="CDD" id="cd15482">
    <property type="entry name" value="Sialidase_non-viral"/>
    <property type="match status" value="1"/>
</dbReference>